<keyword evidence="2" id="KW-0012">Acyltransferase</keyword>
<evidence type="ECO:0000259" key="3">
    <source>
        <dbReference type="PROSITE" id="PS51186"/>
    </source>
</evidence>
<dbReference type="GO" id="GO:0016747">
    <property type="term" value="F:acyltransferase activity, transferring groups other than amino-acyl groups"/>
    <property type="evidence" value="ECO:0007669"/>
    <property type="project" value="InterPro"/>
</dbReference>
<dbReference type="InterPro" id="IPR000182">
    <property type="entry name" value="GNAT_dom"/>
</dbReference>
<name>A0A847UK29_HALAR</name>
<dbReference type="AlphaFoldDB" id="A0A847UK29"/>
<dbReference type="PANTHER" id="PTHR43877">
    <property type="entry name" value="AMINOALKYLPHOSPHONATE N-ACETYLTRANSFERASE-RELATED-RELATED"/>
    <property type="match status" value="1"/>
</dbReference>
<sequence length="195" mass="21582">MNPARVPTLFHAIHCSTESTVMSIRGWSGRSRMDIREAIPDDAPAVRQVARRSWNEIYDEIIGEEAVDKMIGEWYDVGALKQSIERPENPMFVAISADLVGFVQGGPSEDGPADAVLSRIYISPANWGDGVGTTLLERLCTALRTDGHDSVWLSVMADNDVVRAFYAKHAFEIHERRTAELAGQDATELILVKDL</sequence>
<reference evidence="4" key="1">
    <citation type="submission" date="2019-12" db="EMBL/GenBank/DDBJ databases">
        <title>Whole genome sequencing of Haloarcula argentinensis strain pws5.</title>
        <authorList>
            <person name="Verma D.K."/>
            <person name="Gopal K."/>
            <person name="Prasad E.S."/>
        </authorList>
    </citation>
    <scope>NUCLEOTIDE SEQUENCE</scope>
    <source>
        <strain evidence="4">Pws5</strain>
    </source>
</reference>
<evidence type="ECO:0000256" key="1">
    <source>
        <dbReference type="ARBA" id="ARBA00022679"/>
    </source>
</evidence>
<dbReference type="EMBL" id="WOWA01000003">
    <property type="protein sequence ID" value="NLV12647.1"/>
    <property type="molecule type" value="Genomic_DNA"/>
</dbReference>
<feature type="domain" description="N-acetyltransferase" evidence="3">
    <location>
        <begin position="33"/>
        <end position="195"/>
    </location>
</feature>
<dbReference type="Pfam" id="PF00583">
    <property type="entry name" value="Acetyltransf_1"/>
    <property type="match status" value="1"/>
</dbReference>
<comment type="caution">
    <text evidence="4">The sequence shown here is derived from an EMBL/GenBank/DDBJ whole genome shotgun (WGS) entry which is preliminary data.</text>
</comment>
<dbReference type="SUPFAM" id="SSF55729">
    <property type="entry name" value="Acyl-CoA N-acyltransferases (Nat)"/>
    <property type="match status" value="1"/>
</dbReference>
<organism evidence="4 5">
    <name type="scientific">Haloarcula argentinensis</name>
    <dbReference type="NCBI Taxonomy" id="43776"/>
    <lineage>
        <taxon>Archaea</taxon>
        <taxon>Methanobacteriati</taxon>
        <taxon>Methanobacteriota</taxon>
        <taxon>Stenosarchaea group</taxon>
        <taxon>Halobacteria</taxon>
        <taxon>Halobacteriales</taxon>
        <taxon>Haloarculaceae</taxon>
        <taxon>Haloarcula</taxon>
    </lineage>
</organism>
<evidence type="ECO:0000313" key="5">
    <source>
        <dbReference type="Proteomes" id="UP000641625"/>
    </source>
</evidence>
<gene>
    <name evidence="4" type="ORF">GOC77_05065</name>
</gene>
<dbReference type="InterPro" id="IPR016181">
    <property type="entry name" value="Acyl_CoA_acyltransferase"/>
</dbReference>
<accession>A0A847UK29</accession>
<dbReference type="Gene3D" id="3.40.630.30">
    <property type="match status" value="1"/>
</dbReference>
<dbReference type="InterPro" id="IPR050832">
    <property type="entry name" value="Bact_Acetyltransf"/>
</dbReference>
<protein>
    <submittedName>
        <fullName evidence="4">GNAT family N-acetyltransferase</fullName>
    </submittedName>
</protein>
<dbReference type="CDD" id="cd04301">
    <property type="entry name" value="NAT_SF"/>
    <property type="match status" value="1"/>
</dbReference>
<evidence type="ECO:0000313" key="4">
    <source>
        <dbReference type="EMBL" id="NLV12647.1"/>
    </source>
</evidence>
<dbReference type="PROSITE" id="PS51186">
    <property type="entry name" value="GNAT"/>
    <property type="match status" value="1"/>
</dbReference>
<evidence type="ECO:0000256" key="2">
    <source>
        <dbReference type="ARBA" id="ARBA00023315"/>
    </source>
</evidence>
<dbReference type="Proteomes" id="UP000641625">
    <property type="component" value="Unassembled WGS sequence"/>
</dbReference>
<keyword evidence="1 4" id="KW-0808">Transferase</keyword>
<proteinExistence type="predicted"/>